<dbReference type="AlphaFoldDB" id="A0A6L9LA93"/>
<evidence type="ECO:0000313" key="1">
    <source>
        <dbReference type="EMBL" id="NDU97436.1"/>
    </source>
</evidence>
<gene>
    <name evidence="1" type="ORF">GK108_21310</name>
</gene>
<dbReference type="Proteomes" id="UP000474175">
    <property type="component" value="Unassembled WGS sequence"/>
</dbReference>
<keyword evidence="2" id="KW-1185">Reference proteome</keyword>
<reference evidence="1 2" key="1">
    <citation type="submission" date="2020-02" db="EMBL/GenBank/DDBJ databases">
        <title>Draft genome sequence of two Spirosoma agri KCTC 52727 and Spirosoma terrae KCTC 52035.</title>
        <authorList>
            <person name="Rojas J."/>
            <person name="Ambika Manirajan B."/>
            <person name="Suarez C."/>
            <person name="Ratering S."/>
            <person name="Schnell S."/>
        </authorList>
    </citation>
    <scope>NUCLEOTIDE SEQUENCE [LARGE SCALE GENOMIC DNA]</scope>
    <source>
        <strain evidence="1 2">KCTC 52035</strain>
    </source>
</reference>
<name>A0A6L9LA93_9BACT</name>
<comment type="caution">
    <text evidence="1">The sequence shown here is derived from an EMBL/GenBank/DDBJ whole genome shotgun (WGS) entry which is preliminary data.</text>
</comment>
<accession>A0A6L9LA93</accession>
<proteinExistence type="predicted"/>
<dbReference type="EMBL" id="JAAFZH010000011">
    <property type="protein sequence ID" value="NDU97436.1"/>
    <property type="molecule type" value="Genomic_DNA"/>
</dbReference>
<sequence>MMLVTGQRTVKSSIYTVCPSTTTFISYHQRNPIALWRECPTLRSLHRFLEFEANVTSGIQV</sequence>
<protein>
    <submittedName>
        <fullName evidence="1">Uncharacterized protein</fullName>
    </submittedName>
</protein>
<dbReference type="RefSeq" id="WP_163952874.1">
    <property type="nucleotide sequence ID" value="NZ_JAAFZH010000011.1"/>
</dbReference>
<evidence type="ECO:0000313" key="2">
    <source>
        <dbReference type="Proteomes" id="UP000474175"/>
    </source>
</evidence>
<organism evidence="1 2">
    <name type="scientific">Spirosoma terrae</name>
    <dbReference type="NCBI Taxonomy" id="1968276"/>
    <lineage>
        <taxon>Bacteria</taxon>
        <taxon>Pseudomonadati</taxon>
        <taxon>Bacteroidota</taxon>
        <taxon>Cytophagia</taxon>
        <taxon>Cytophagales</taxon>
        <taxon>Cytophagaceae</taxon>
        <taxon>Spirosoma</taxon>
    </lineage>
</organism>